<evidence type="ECO:0000313" key="1">
    <source>
        <dbReference type="EMBL" id="ASC70967.1"/>
    </source>
</evidence>
<dbReference type="EMBL" id="CP021983">
    <property type="protein sequence ID" value="ASC70967.1"/>
    <property type="molecule type" value="Genomic_DNA"/>
</dbReference>
<dbReference type="KEGG" id="hhg:XM38_019160"/>
<dbReference type="Proteomes" id="UP000191901">
    <property type="component" value="Chromosome"/>
</dbReference>
<organism evidence="1 2">
    <name type="scientific">Halomicronema hongdechloris C2206</name>
    <dbReference type="NCBI Taxonomy" id="1641165"/>
    <lineage>
        <taxon>Bacteria</taxon>
        <taxon>Bacillati</taxon>
        <taxon>Cyanobacteriota</taxon>
        <taxon>Cyanophyceae</taxon>
        <taxon>Nodosilineales</taxon>
        <taxon>Nodosilineaceae</taxon>
        <taxon>Halomicronema</taxon>
    </lineage>
</organism>
<proteinExistence type="predicted"/>
<dbReference type="AlphaFoldDB" id="A0A1Z3HLJ4"/>
<evidence type="ECO:0000313" key="2">
    <source>
        <dbReference type="Proteomes" id="UP000191901"/>
    </source>
</evidence>
<reference evidence="1 2" key="1">
    <citation type="journal article" date="2016" name="Biochim. Biophys. Acta">
        <title>Characterization of red-shifted phycobilisomes isolated from the chlorophyll f-containing cyanobacterium Halomicronema hongdechloris.</title>
        <authorList>
            <person name="Li Y."/>
            <person name="Lin Y."/>
            <person name="Garvey C.J."/>
            <person name="Birch D."/>
            <person name="Corkery R.W."/>
            <person name="Loughlin P.C."/>
            <person name="Scheer H."/>
            <person name="Willows R.D."/>
            <person name="Chen M."/>
        </authorList>
    </citation>
    <scope>NUCLEOTIDE SEQUENCE [LARGE SCALE GENOMIC DNA]</scope>
    <source>
        <strain evidence="1 2">C2206</strain>
    </source>
</reference>
<dbReference type="STRING" id="1641165.XM38_15055"/>
<dbReference type="RefSeq" id="WP_088429600.1">
    <property type="nucleotide sequence ID" value="NZ_CP021983.2"/>
</dbReference>
<name>A0A1Z3HLJ4_9CYAN</name>
<keyword evidence="2" id="KW-1185">Reference proteome</keyword>
<accession>A0A1Z3HLJ4</accession>
<sequence length="343" mass="37663">MPSIPAAAMTSVTVQGPLWSAQVQLVELAQPQSHWAFRTLFLNQRQRRGLGVDAIHLPGTLLLLGSVSQVSVDLGGGGSFQWQRSVSPTPPFTPERLRQFLNSGDLSLLLVQAEPGQWPETFPQEATPSFFPDRLTCLTGEIPLPWPQAPQSDAQISQLYRGLSLEIPSQGVDGLQQRPGASRLLSPLSVHSGGLSIYGQVQLPWQTQPLAAVFQLTQRLPSGDIPQLRLTLEPDRILPRRSRRLHRRLGRPRSGPESRLLLTRRAMVPDWVTLAIVDPSVLPQLAWEIPPWGQPPQLYLPPQEITLLLRRSGPGNQATPATSLAQVVPDTVQGSPHCRGHSS</sequence>
<gene>
    <name evidence="1" type="ORF">XM38_019160</name>
</gene>
<protein>
    <submittedName>
        <fullName evidence="1">Uncharacterized protein</fullName>
    </submittedName>
</protein>